<evidence type="ECO:0000256" key="1">
    <source>
        <dbReference type="SAM" id="Phobius"/>
    </source>
</evidence>
<reference evidence="2 3" key="1">
    <citation type="submission" date="2024-01" db="EMBL/GenBank/DDBJ databases">
        <authorList>
            <person name="Kunselman E."/>
        </authorList>
    </citation>
    <scope>NUCLEOTIDE SEQUENCE [LARGE SCALE GENOMIC DNA]</scope>
    <source>
        <strain evidence="2">2 abalone samples</strain>
    </source>
</reference>
<comment type="caution">
    <text evidence="2">The sequence shown here is derived from an EMBL/GenBank/DDBJ whole genome shotgun (WGS) entry which is preliminary data.</text>
</comment>
<sequence length="84" mass="9421">MGSMRNAKLIPASDKRNPEMKPIITKAIALISILPLMRYTLNGSFSMNSNILFFLAVFLVFFLLAIDFILSIHILVPIDPNTNI</sequence>
<feature type="transmembrane region" description="Helical" evidence="1">
    <location>
        <begin position="53"/>
        <end position="76"/>
    </location>
</feature>
<keyword evidence="1" id="KW-0812">Transmembrane</keyword>
<keyword evidence="1" id="KW-0472">Membrane</keyword>
<keyword evidence="3" id="KW-1185">Reference proteome</keyword>
<dbReference type="Proteomes" id="UP001314181">
    <property type="component" value="Unassembled WGS sequence"/>
</dbReference>
<keyword evidence="1" id="KW-1133">Transmembrane helix</keyword>
<evidence type="ECO:0000313" key="2">
    <source>
        <dbReference type="EMBL" id="CAK8162992.1"/>
    </source>
</evidence>
<protein>
    <submittedName>
        <fullName evidence="2">Uncharacterized protein</fullName>
    </submittedName>
</protein>
<dbReference type="EMBL" id="CAWVOK010000018">
    <property type="protein sequence ID" value="CAK8162992.1"/>
    <property type="molecule type" value="Genomic_DNA"/>
</dbReference>
<evidence type="ECO:0000313" key="3">
    <source>
        <dbReference type="Proteomes" id="UP001314181"/>
    </source>
</evidence>
<gene>
    <name evidence="2" type="ORF">CAXC1_260057</name>
</gene>
<name>A0ABP0EW22_9RICK</name>
<accession>A0ABP0EW22</accession>
<organism evidence="2 3">
    <name type="scientific">Candidatus Xenohaliotis californiensis</name>
    <dbReference type="NCBI Taxonomy" id="84677"/>
    <lineage>
        <taxon>Bacteria</taxon>
        <taxon>Pseudomonadati</taxon>
        <taxon>Pseudomonadota</taxon>
        <taxon>Alphaproteobacteria</taxon>
        <taxon>Rickettsiales</taxon>
        <taxon>Anaplasmataceae</taxon>
        <taxon>Candidatus Xenohaliotis</taxon>
    </lineage>
</organism>
<proteinExistence type="predicted"/>
<feature type="transmembrane region" description="Helical" evidence="1">
    <location>
        <begin position="23"/>
        <end position="41"/>
    </location>
</feature>